<gene>
    <name evidence="8" type="primary">ectC</name>
    <name evidence="10" type="ORF">SAMN05216174_10932</name>
</gene>
<dbReference type="PANTHER" id="PTHR39289:SF1">
    <property type="entry name" value="L-ECTOINE SYNTHASE"/>
    <property type="match status" value="1"/>
</dbReference>
<dbReference type="SUPFAM" id="SSF51182">
    <property type="entry name" value="RmlC-like cupins"/>
    <property type="match status" value="1"/>
</dbReference>
<dbReference type="InterPro" id="IPR011051">
    <property type="entry name" value="RmlC_Cupin_sf"/>
</dbReference>
<evidence type="ECO:0000313" key="11">
    <source>
        <dbReference type="Proteomes" id="UP000199501"/>
    </source>
</evidence>
<reference evidence="11" key="1">
    <citation type="submission" date="2016-10" db="EMBL/GenBank/DDBJ databases">
        <authorList>
            <person name="Varghese N."/>
            <person name="Submissions S."/>
        </authorList>
    </citation>
    <scope>NUCLEOTIDE SEQUENCE [LARGE SCALE GENOMIC DNA]</scope>
    <source>
        <strain evidence="11">IBRC-M 10403</strain>
    </source>
</reference>
<dbReference type="CDD" id="cd06978">
    <property type="entry name" value="cupin_EctC"/>
    <property type="match status" value="1"/>
</dbReference>
<evidence type="ECO:0000256" key="8">
    <source>
        <dbReference type="HAMAP-Rule" id="MF_01255"/>
    </source>
</evidence>
<dbReference type="InterPro" id="IPR014710">
    <property type="entry name" value="RmlC-like_jellyroll"/>
</dbReference>
<dbReference type="InterPro" id="IPR010462">
    <property type="entry name" value="Ectoine_synth"/>
</dbReference>
<dbReference type="Gene3D" id="2.60.120.10">
    <property type="entry name" value="Jelly Rolls"/>
    <property type="match status" value="1"/>
</dbReference>
<dbReference type="GO" id="GO:0019491">
    <property type="term" value="P:ectoine biosynthetic process"/>
    <property type="evidence" value="ECO:0007669"/>
    <property type="project" value="UniProtKB-UniRule"/>
</dbReference>
<dbReference type="EMBL" id="FMZZ01000009">
    <property type="protein sequence ID" value="SDD25556.1"/>
    <property type="molecule type" value="Genomic_DNA"/>
</dbReference>
<comment type="pathway">
    <text evidence="1 8">Amine and polyamine biosynthesis; ectoine biosynthesis; L-ectoine from L-aspartate 4-semialdehyde: step 3/3.</text>
</comment>
<evidence type="ECO:0000256" key="4">
    <source>
        <dbReference type="ARBA" id="ARBA00019707"/>
    </source>
</evidence>
<feature type="region of interest" description="Disordered" evidence="9">
    <location>
        <begin position="127"/>
        <end position="151"/>
    </location>
</feature>
<dbReference type="Proteomes" id="UP000199501">
    <property type="component" value="Unassembled WGS sequence"/>
</dbReference>
<accession>A0A1G6TAG5</accession>
<dbReference type="GO" id="GO:0033990">
    <property type="term" value="F:ectoine synthase activity"/>
    <property type="evidence" value="ECO:0007669"/>
    <property type="project" value="UniProtKB-EC"/>
</dbReference>
<dbReference type="HAMAP" id="MF_01255">
    <property type="entry name" value="Ectoine_synth"/>
    <property type="match status" value="1"/>
</dbReference>
<protein>
    <recommendedName>
        <fullName evidence="4 8">L-ectoine synthase</fullName>
        <ecNumber evidence="3 8">4.2.1.108</ecNumber>
    </recommendedName>
    <alternativeName>
        <fullName evidence="6 8">N-acetyldiaminobutyrate dehydratase</fullName>
    </alternativeName>
</protein>
<keyword evidence="11" id="KW-1185">Reference proteome</keyword>
<dbReference type="Pfam" id="PF06339">
    <property type="entry name" value="Ectoine_synth"/>
    <property type="match status" value="1"/>
</dbReference>
<dbReference type="PANTHER" id="PTHR39289">
    <property type="match status" value="1"/>
</dbReference>
<dbReference type="STRING" id="1271860.SAMN05216174_10932"/>
<dbReference type="NCBIfam" id="NF009806">
    <property type="entry name" value="PRK13290.1"/>
    <property type="match status" value="1"/>
</dbReference>
<evidence type="ECO:0000256" key="3">
    <source>
        <dbReference type="ARBA" id="ARBA00013192"/>
    </source>
</evidence>
<evidence type="ECO:0000313" key="10">
    <source>
        <dbReference type="EMBL" id="SDD25556.1"/>
    </source>
</evidence>
<dbReference type="RefSeq" id="WP_091452583.1">
    <property type="nucleotide sequence ID" value="NZ_FMZZ01000009.1"/>
</dbReference>
<evidence type="ECO:0000256" key="7">
    <source>
        <dbReference type="ARBA" id="ARBA00048714"/>
    </source>
</evidence>
<evidence type="ECO:0000256" key="5">
    <source>
        <dbReference type="ARBA" id="ARBA00023239"/>
    </source>
</evidence>
<evidence type="ECO:0000256" key="6">
    <source>
        <dbReference type="ARBA" id="ARBA00033271"/>
    </source>
</evidence>
<sequence>MIVRTVDEITDTDRDVRTPNWRSKRIVLAKEGVGFSVHETTLYPGTVNDFWYANHIEAVFVVDGEGELLDKETGQTHHLAPGSLYLLDGNERHQLRPITQMRTVCVFNPPVTGREVHDEHGVYPVLTEPNPAPITEPNRQPTTESIPEEAR</sequence>
<comment type="similarity">
    <text evidence="2 8">Belongs to the ectoine synthase family.</text>
</comment>
<name>A0A1G6TAG5_9PSEU</name>
<organism evidence="10 11">
    <name type="scientific">Actinokineospora iranica</name>
    <dbReference type="NCBI Taxonomy" id="1271860"/>
    <lineage>
        <taxon>Bacteria</taxon>
        <taxon>Bacillati</taxon>
        <taxon>Actinomycetota</taxon>
        <taxon>Actinomycetes</taxon>
        <taxon>Pseudonocardiales</taxon>
        <taxon>Pseudonocardiaceae</taxon>
        <taxon>Actinokineospora</taxon>
    </lineage>
</organism>
<evidence type="ECO:0000256" key="2">
    <source>
        <dbReference type="ARBA" id="ARBA00009637"/>
    </source>
</evidence>
<proteinExistence type="inferred from homology"/>
<evidence type="ECO:0000256" key="1">
    <source>
        <dbReference type="ARBA" id="ARBA00005181"/>
    </source>
</evidence>
<keyword evidence="5 8" id="KW-0456">Lyase</keyword>
<comment type="function">
    <text evidence="8">Catalyzes the circularization of gamma-N-acetyl-alpha,gamma-diaminobutyric acid (ADABA) to ectoine (1,4,5,6-tetrahydro-2-methyl-4-pyrimidine carboxylic acid), which is an excellent osmoprotectant.</text>
</comment>
<dbReference type="UniPathway" id="UPA00067">
    <property type="reaction ID" value="UER00123"/>
</dbReference>
<dbReference type="AlphaFoldDB" id="A0A1G6TAG5"/>
<evidence type="ECO:0000256" key="9">
    <source>
        <dbReference type="SAM" id="MobiDB-lite"/>
    </source>
</evidence>
<dbReference type="OrthoDB" id="4406415at2"/>
<comment type="catalytic activity">
    <reaction evidence="7 8">
        <text>(2S)-4-acetamido-2-aminobutanoate = L-ectoine + H2O</text>
        <dbReference type="Rhea" id="RHEA:17281"/>
        <dbReference type="ChEBI" id="CHEBI:15377"/>
        <dbReference type="ChEBI" id="CHEBI:58515"/>
        <dbReference type="ChEBI" id="CHEBI:58929"/>
        <dbReference type="EC" id="4.2.1.108"/>
    </reaction>
</comment>
<dbReference type="EC" id="4.2.1.108" evidence="3 8"/>